<reference evidence="8 9" key="1">
    <citation type="submission" date="2024-09" db="EMBL/GenBank/DDBJ databases">
        <authorList>
            <person name="D'Angelo T."/>
        </authorList>
    </citation>
    <scope>NUCLEOTIDE SEQUENCE [LARGE SCALE GENOMIC DNA]</scope>
    <source>
        <strain evidence="8">SAG AM-320-E07</strain>
    </source>
</reference>
<keyword evidence="2" id="KW-1003">Cell membrane</keyword>
<keyword evidence="5 6" id="KW-0472">Membrane</keyword>
<evidence type="ECO:0000256" key="5">
    <source>
        <dbReference type="ARBA" id="ARBA00023136"/>
    </source>
</evidence>
<feature type="domain" description="EamA" evidence="7">
    <location>
        <begin position="13"/>
        <end position="149"/>
    </location>
</feature>
<gene>
    <name evidence="8" type="ORF">ACFL6M_02235</name>
</gene>
<dbReference type="InterPro" id="IPR050638">
    <property type="entry name" value="AA-Vitamin_Transporters"/>
</dbReference>
<comment type="caution">
    <text evidence="8">The sequence shown here is derived from an EMBL/GenBank/DDBJ whole genome shotgun (WGS) entry which is preliminary data.</text>
</comment>
<dbReference type="Proteomes" id="UP001593833">
    <property type="component" value="Unassembled WGS sequence"/>
</dbReference>
<evidence type="ECO:0000256" key="1">
    <source>
        <dbReference type="ARBA" id="ARBA00004651"/>
    </source>
</evidence>
<feature type="transmembrane region" description="Helical" evidence="6">
    <location>
        <begin position="133"/>
        <end position="157"/>
    </location>
</feature>
<feature type="transmembrane region" description="Helical" evidence="6">
    <location>
        <begin position="276"/>
        <end position="293"/>
    </location>
</feature>
<dbReference type="PANTHER" id="PTHR32322:SF18">
    <property type="entry name" value="S-ADENOSYLMETHIONINE_S-ADENOSYLHOMOCYSTEINE TRANSPORTER"/>
    <property type="match status" value="1"/>
</dbReference>
<feature type="transmembrane region" description="Helical" evidence="6">
    <location>
        <begin position="193"/>
        <end position="214"/>
    </location>
</feature>
<proteinExistence type="predicted"/>
<keyword evidence="4 6" id="KW-1133">Transmembrane helix</keyword>
<feature type="transmembrane region" description="Helical" evidence="6">
    <location>
        <begin position="14"/>
        <end position="32"/>
    </location>
</feature>
<evidence type="ECO:0000313" key="8">
    <source>
        <dbReference type="EMBL" id="MFC1572394.1"/>
    </source>
</evidence>
<dbReference type="SUPFAM" id="SSF103481">
    <property type="entry name" value="Multidrug resistance efflux transporter EmrE"/>
    <property type="match status" value="2"/>
</dbReference>
<keyword evidence="3 6" id="KW-0812">Transmembrane</keyword>
<dbReference type="PANTHER" id="PTHR32322">
    <property type="entry name" value="INNER MEMBRANE TRANSPORTER"/>
    <property type="match status" value="1"/>
</dbReference>
<protein>
    <submittedName>
        <fullName evidence="8">DMT family transporter</fullName>
    </submittedName>
</protein>
<feature type="transmembrane region" description="Helical" evidence="6">
    <location>
        <begin position="163"/>
        <end position="181"/>
    </location>
</feature>
<comment type="subcellular location">
    <subcellularLocation>
        <location evidence="1">Cell membrane</location>
        <topology evidence="1">Multi-pass membrane protein</topology>
    </subcellularLocation>
</comment>
<dbReference type="EMBL" id="JBHPKH010000014">
    <property type="protein sequence ID" value="MFC1572394.1"/>
    <property type="molecule type" value="Genomic_DNA"/>
</dbReference>
<name>A0ABV6YJQ1_UNCEI</name>
<feature type="transmembrane region" description="Helical" evidence="6">
    <location>
        <begin position="253"/>
        <end position="270"/>
    </location>
</feature>
<evidence type="ECO:0000256" key="6">
    <source>
        <dbReference type="SAM" id="Phobius"/>
    </source>
</evidence>
<keyword evidence="9" id="KW-1185">Reference proteome</keyword>
<organism evidence="8 9">
    <name type="scientific">Eiseniibacteriota bacterium</name>
    <dbReference type="NCBI Taxonomy" id="2212470"/>
    <lineage>
        <taxon>Bacteria</taxon>
        <taxon>Candidatus Eiseniibacteriota</taxon>
    </lineage>
</organism>
<dbReference type="Pfam" id="PF00892">
    <property type="entry name" value="EamA"/>
    <property type="match status" value="2"/>
</dbReference>
<dbReference type="InterPro" id="IPR000620">
    <property type="entry name" value="EamA_dom"/>
</dbReference>
<feature type="transmembrane region" description="Helical" evidence="6">
    <location>
        <begin position="220"/>
        <end position="241"/>
    </location>
</feature>
<evidence type="ECO:0000313" key="9">
    <source>
        <dbReference type="Proteomes" id="UP001593833"/>
    </source>
</evidence>
<feature type="transmembrane region" description="Helical" evidence="6">
    <location>
        <begin position="44"/>
        <end position="62"/>
    </location>
</feature>
<evidence type="ECO:0000256" key="2">
    <source>
        <dbReference type="ARBA" id="ARBA00022475"/>
    </source>
</evidence>
<dbReference type="InterPro" id="IPR037185">
    <property type="entry name" value="EmrE-like"/>
</dbReference>
<sequence>MTPSSQPTVRQTRAYLYAMCAVLLWSTVATAFKVTLRTLTPDELLLYASFVAAVVLFAVLIFQGKLELLRSCSPGDYLRSVLAGFLNPFFYYVILFRAYTLLPGQEAQPLNFTWAIALTLLSIPLLKQRIRPASLLAILISFVGVYVIATRGSLFSLRLSDPLGVFLALSSSIVWALFWILNLKDARDEVVKLFLGFLCGFVFTFVFVVITGSIRVPDGPAIAGAVYVGLFEMGVTFLLWLKALKLSRTTARVSNLIFLSPFVSLLLLSWIADETISTSSVAGLAFIVAGIVLQKRLG</sequence>
<accession>A0ABV6YJQ1</accession>
<feature type="transmembrane region" description="Helical" evidence="6">
    <location>
        <begin position="108"/>
        <end position="126"/>
    </location>
</feature>
<feature type="transmembrane region" description="Helical" evidence="6">
    <location>
        <begin position="82"/>
        <end position="102"/>
    </location>
</feature>
<feature type="domain" description="EamA" evidence="7">
    <location>
        <begin position="163"/>
        <end position="293"/>
    </location>
</feature>
<evidence type="ECO:0000256" key="4">
    <source>
        <dbReference type="ARBA" id="ARBA00022989"/>
    </source>
</evidence>
<evidence type="ECO:0000259" key="7">
    <source>
        <dbReference type="Pfam" id="PF00892"/>
    </source>
</evidence>
<evidence type="ECO:0000256" key="3">
    <source>
        <dbReference type="ARBA" id="ARBA00022692"/>
    </source>
</evidence>